<evidence type="ECO:0000256" key="1">
    <source>
        <dbReference type="ARBA" id="ARBA00004429"/>
    </source>
</evidence>
<accession>A0A508YQY6</accession>
<proteinExistence type="predicted"/>
<keyword evidence="3" id="KW-1003">Cell membrane</keyword>
<keyword evidence="6 8" id="KW-1133">Transmembrane helix</keyword>
<feature type="transmembrane region" description="Helical" evidence="8">
    <location>
        <begin position="108"/>
        <end position="132"/>
    </location>
</feature>
<dbReference type="GO" id="GO:0030395">
    <property type="term" value="F:lactose binding"/>
    <property type="evidence" value="ECO:0007669"/>
    <property type="project" value="TreeGrafter"/>
</dbReference>
<gene>
    <name evidence="9" type="primary">lacY</name>
    <name evidence="9" type="ORF">LMUP508_00932</name>
</gene>
<dbReference type="EMBL" id="CABFNH010000011">
    <property type="protein sequence ID" value="VTZ89806.1"/>
    <property type="molecule type" value="Genomic_DNA"/>
</dbReference>
<dbReference type="Gene3D" id="1.20.1250.20">
    <property type="entry name" value="MFS general substrate transporter like domains"/>
    <property type="match status" value="2"/>
</dbReference>
<dbReference type="SUPFAM" id="SSF103473">
    <property type="entry name" value="MFS general substrate transporter"/>
    <property type="match status" value="1"/>
</dbReference>
<evidence type="ECO:0000256" key="8">
    <source>
        <dbReference type="SAM" id="Phobius"/>
    </source>
</evidence>
<organism evidence="9 10">
    <name type="scientific">Limosilactobacillus mucosae</name>
    <name type="common">Lactobacillus mucosae</name>
    <dbReference type="NCBI Taxonomy" id="97478"/>
    <lineage>
        <taxon>Bacteria</taxon>
        <taxon>Bacillati</taxon>
        <taxon>Bacillota</taxon>
        <taxon>Bacilli</taxon>
        <taxon>Lactobacillales</taxon>
        <taxon>Lactobacillaceae</taxon>
        <taxon>Limosilactobacillus</taxon>
    </lineage>
</organism>
<feature type="transmembrane region" description="Helical" evidence="8">
    <location>
        <begin position="83"/>
        <end position="102"/>
    </location>
</feature>
<comment type="subcellular location">
    <subcellularLocation>
        <location evidence="1">Cell inner membrane</location>
        <topology evidence="1">Multi-pass membrane protein</topology>
    </subcellularLocation>
</comment>
<evidence type="ECO:0000256" key="2">
    <source>
        <dbReference type="ARBA" id="ARBA00022448"/>
    </source>
</evidence>
<dbReference type="Pfam" id="PF01306">
    <property type="entry name" value="LacY_symp"/>
    <property type="match status" value="1"/>
</dbReference>
<evidence type="ECO:0000313" key="10">
    <source>
        <dbReference type="Proteomes" id="UP000365705"/>
    </source>
</evidence>
<reference evidence="9 10" key="1">
    <citation type="submission" date="2019-06" db="EMBL/GenBank/DDBJ databases">
        <authorList>
            <person name="Rodrigo-Torres L."/>
            <person name="Arahal R. D."/>
            <person name="Lucena T."/>
        </authorList>
    </citation>
    <scope>NUCLEOTIDE SEQUENCE [LARGE SCALE GENOMIC DNA]</scope>
    <source>
        <strain evidence="9 10">INIA P508</strain>
    </source>
</reference>
<dbReference type="InterPro" id="IPR036259">
    <property type="entry name" value="MFS_trans_sf"/>
</dbReference>
<evidence type="ECO:0000256" key="3">
    <source>
        <dbReference type="ARBA" id="ARBA00022475"/>
    </source>
</evidence>
<dbReference type="NCBIfam" id="TIGR00882">
    <property type="entry name" value="2A0105"/>
    <property type="match status" value="1"/>
</dbReference>
<dbReference type="GO" id="GO:0015528">
    <property type="term" value="F:lactose:proton symporter activity"/>
    <property type="evidence" value="ECO:0007669"/>
    <property type="project" value="TreeGrafter"/>
</dbReference>
<evidence type="ECO:0000256" key="6">
    <source>
        <dbReference type="ARBA" id="ARBA00022989"/>
    </source>
</evidence>
<evidence type="ECO:0000313" key="9">
    <source>
        <dbReference type="EMBL" id="VTZ89806.1"/>
    </source>
</evidence>
<dbReference type="RefSeq" id="WP_143112938.1">
    <property type="nucleotide sequence ID" value="NZ_CABFNH010000011.1"/>
</dbReference>
<dbReference type="AlphaFoldDB" id="A0A508YQY6"/>
<feature type="transmembrane region" description="Helical" evidence="8">
    <location>
        <begin position="387"/>
        <end position="406"/>
    </location>
</feature>
<dbReference type="GO" id="GO:0005886">
    <property type="term" value="C:plasma membrane"/>
    <property type="evidence" value="ECO:0007669"/>
    <property type="project" value="UniProtKB-SubCell"/>
</dbReference>
<feature type="transmembrane region" description="Helical" evidence="8">
    <location>
        <begin position="176"/>
        <end position="194"/>
    </location>
</feature>
<feature type="transmembrane region" description="Helical" evidence="8">
    <location>
        <begin position="53"/>
        <end position="71"/>
    </location>
</feature>
<keyword evidence="4" id="KW-0997">Cell inner membrane</keyword>
<evidence type="ECO:0000256" key="5">
    <source>
        <dbReference type="ARBA" id="ARBA00022692"/>
    </source>
</evidence>
<keyword evidence="2" id="KW-0813">Transport</keyword>
<keyword evidence="5 8" id="KW-0812">Transmembrane</keyword>
<keyword evidence="7 8" id="KW-0472">Membrane</keyword>
<dbReference type="PANTHER" id="PTHR23522">
    <property type="entry name" value="BLL5896 PROTEIN"/>
    <property type="match status" value="1"/>
</dbReference>
<sequence>MNNEQTTPKKHATKDFWGFPITHFTYFFTWAIVFGYLTLWLEQEAHFNGVQAGFVFSMMSGVSLIFQPIFGVISDRLVMKKNLVITIAIGMILVGPYFQWVFHPLLNVNTALVGFVTGIYLSFILNGGVSVIEQYVQRASLTNKFEYGHSRMGGSLAGAIASLIGGRLFLWSPNSIFWACTVSAVILTCCLVFSDKIHLDNLAAVGVDKTSSQLNMKQLGSIFKLKNFWYLSLFYIGTSAIYDVFDQQFIIFFKSFFHTAAQGTLAYSYMTSTQTALEFLLMIPMPYIINKIGSKNGLIIYGLILGVRIIGSAMSPSVVWVIVLRLLAGFEMPLVLVSIMKYISGSFDLRLYATVYALASNFAKQISVFVFSTLAGKWYDAFGFQHTYYILGAIVLVVTIICAFGLKKEDKVQAGEISAPANAGTSE</sequence>
<evidence type="ECO:0000256" key="4">
    <source>
        <dbReference type="ARBA" id="ARBA00022519"/>
    </source>
</evidence>
<feature type="transmembrane region" description="Helical" evidence="8">
    <location>
        <begin position="21"/>
        <end position="41"/>
    </location>
</feature>
<feature type="transmembrane region" description="Helical" evidence="8">
    <location>
        <begin position="153"/>
        <end position="170"/>
    </location>
</feature>
<dbReference type="PRINTS" id="PR00174">
    <property type="entry name" value="LACYSMPORT"/>
</dbReference>
<name>A0A508YQY6_LIMMU</name>
<dbReference type="InterPro" id="IPR000576">
    <property type="entry name" value="LacY/RafB_perm_fam"/>
</dbReference>
<feature type="transmembrane region" description="Helical" evidence="8">
    <location>
        <begin position="320"/>
        <end position="339"/>
    </location>
</feature>
<dbReference type="PANTHER" id="PTHR23522:SF10">
    <property type="entry name" value="3-PHENYLPROPIONIC ACID TRANSPORTER-RELATED"/>
    <property type="match status" value="1"/>
</dbReference>
<feature type="transmembrane region" description="Helical" evidence="8">
    <location>
        <begin position="351"/>
        <end position="375"/>
    </location>
</feature>
<feature type="transmembrane region" description="Helical" evidence="8">
    <location>
        <begin position="297"/>
        <end position="314"/>
    </location>
</feature>
<dbReference type="Proteomes" id="UP000365705">
    <property type="component" value="Unassembled WGS sequence"/>
</dbReference>
<evidence type="ECO:0000256" key="7">
    <source>
        <dbReference type="ARBA" id="ARBA00023136"/>
    </source>
</evidence>
<protein>
    <submittedName>
        <fullName evidence="9">Lactose permease</fullName>
    </submittedName>
</protein>
<feature type="transmembrane region" description="Helical" evidence="8">
    <location>
        <begin position="227"/>
        <end position="245"/>
    </location>
</feature>